<keyword evidence="2" id="KW-0472">Membrane</keyword>
<evidence type="ECO:0000313" key="4">
    <source>
        <dbReference type="Proteomes" id="UP001601444"/>
    </source>
</evidence>
<evidence type="ECO:0008006" key="5">
    <source>
        <dbReference type="Google" id="ProtNLM"/>
    </source>
</evidence>
<dbReference type="RefSeq" id="WP_387703184.1">
    <property type="nucleotide sequence ID" value="NZ_JBIAMX010000030.1"/>
</dbReference>
<feature type="transmembrane region" description="Helical" evidence="2">
    <location>
        <begin position="137"/>
        <end position="164"/>
    </location>
</feature>
<gene>
    <name evidence="3" type="ORF">ACFYTF_29710</name>
</gene>
<evidence type="ECO:0000313" key="3">
    <source>
        <dbReference type="EMBL" id="MFF0547022.1"/>
    </source>
</evidence>
<feature type="transmembrane region" description="Helical" evidence="2">
    <location>
        <begin position="70"/>
        <end position="91"/>
    </location>
</feature>
<protein>
    <recommendedName>
        <fullName evidence="5">DUF2567 domain-containing protein</fullName>
    </recommendedName>
</protein>
<name>A0ABW6PXK5_9NOCA</name>
<proteinExistence type="predicted"/>
<feature type="transmembrane region" description="Helical" evidence="2">
    <location>
        <begin position="20"/>
        <end position="42"/>
    </location>
</feature>
<dbReference type="Proteomes" id="UP001601444">
    <property type="component" value="Unassembled WGS sequence"/>
</dbReference>
<evidence type="ECO:0000256" key="1">
    <source>
        <dbReference type="SAM" id="MobiDB-lite"/>
    </source>
</evidence>
<keyword evidence="2" id="KW-0812">Transmembrane</keyword>
<accession>A0ABW6PXK5</accession>
<keyword evidence="2" id="KW-1133">Transmembrane helix</keyword>
<keyword evidence="4" id="KW-1185">Reference proteome</keyword>
<feature type="transmembrane region" description="Helical" evidence="2">
    <location>
        <begin position="98"/>
        <end position="117"/>
    </location>
</feature>
<evidence type="ECO:0000256" key="2">
    <source>
        <dbReference type="SAM" id="Phobius"/>
    </source>
</evidence>
<dbReference type="EMBL" id="JBIAMX010000030">
    <property type="protein sequence ID" value="MFF0547022.1"/>
    <property type="molecule type" value="Genomic_DNA"/>
</dbReference>
<sequence length="220" mass="22393">MLADRVGGPRPEALRRELRAVAIIAVAVVAVSALAGVAWGVLAPAERLWVTKPGRAAVLTGESMHQFDGVAIFVLLGAALAALTAFAAWRVRAARGPALVVALLIASGLGAFAMNLIGDRVAGMVNPRPHDPPVGAIIALPAELGTGLALVVQPLLAGLFLLLLTALHPAEDLGTGAAGLVGDLYPPQHIEPADPVFGGEPAGAYLPGGDFDPTPQPRPH</sequence>
<reference evidence="3 4" key="1">
    <citation type="submission" date="2024-10" db="EMBL/GenBank/DDBJ databases">
        <title>The Natural Products Discovery Center: Release of the First 8490 Sequenced Strains for Exploring Actinobacteria Biosynthetic Diversity.</title>
        <authorList>
            <person name="Kalkreuter E."/>
            <person name="Kautsar S.A."/>
            <person name="Yang D."/>
            <person name="Bader C.D."/>
            <person name="Teijaro C.N."/>
            <person name="Fluegel L."/>
            <person name="Davis C.M."/>
            <person name="Simpson J.R."/>
            <person name="Lauterbach L."/>
            <person name="Steele A.D."/>
            <person name="Gui C."/>
            <person name="Meng S."/>
            <person name="Li G."/>
            <person name="Viehrig K."/>
            <person name="Ye F."/>
            <person name="Su P."/>
            <person name="Kiefer A.F."/>
            <person name="Nichols A."/>
            <person name="Cepeda A.J."/>
            <person name="Yan W."/>
            <person name="Fan B."/>
            <person name="Jiang Y."/>
            <person name="Adhikari A."/>
            <person name="Zheng C.-J."/>
            <person name="Schuster L."/>
            <person name="Cowan T.M."/>
            <person name="Smanski M.J."/>
            <person name="Chevrette M.G."/>
            <person name="De Carvalho L.P.S."/>
            <person name="Shen B."/>
        </authorList>
    </citation>
    <scope>NUCLEOTIDE SEQUENCE [LARGE SCALE GENOMIC DNA]</scope>
    <source>
        <strain evidence="3 4">NPDC004045</strain>
    </source>
</reference>
<feature type="region of interest" description="Disordered" evidence="1">
    <location>
        <begin position="200"/>
        <end position="220"/>
    </location>
</feature>
<comment type="caution">
    <text evidence="3">The sequence shown here is derived from an EMBL/GenBank/DDBJ whole genome shotgun (WGS) entry which is preliminary data.</text>
</comment>
<organism evidence="3 4">
    <name type="scientific">Nocardia thailandica</name>
    <dbReference type="NCBI Taxonomy" id="257275"/>
    <lineage>
        <taxon>Bacteria</taxon>
        <taxon>Bacillati</taxon>
        <taxon>Actinomycetota</taxon>
        <taxon>Actinomycetes</taxon>
        <taxon>Mycobacteriales</taxon>
        <taxon>Nocardiaceae</taxon>
        <taxon>Nocardia</taxon>
    </lineage>
</organism>